<proteinExistence type="inferred from homology"/>
<dbReference type="SUPFAM" id="SSF103088">
    <property type="entry name" value="OmpA-like"/>
    <property type="match status" value="1"/>
</dbReference>
<evidence type="ECO:0000256" key="3">
    <source>
        <dbReference type="ARBA" id="ARBA00023136"/>
    </source>
</evidence>
<comment type="function">
    <text evidence="8">Part of the Tol-Pal system, which plays a role in outer membrane invagination during cell division and is important for maintaining outer membrane integrity.</text>
</comment>
<keyword evidence="1 8" id="KW-0132">Cell division</keyword>
<dbReference type="GO" id="GO:0009279">
    <property type="term" value="C:cell outer membrane"/>
    <property type="evidence" value="ECO:0007669"/>
    <property type="project" value="UniProtKB-SubCell"/>
</dbReference>
<keyword evidence="7 8" id="KW-0131">Cell cycle</keyword>
<dbReference type="AlphaFoldDB" id="A0A5S9MSM8"/>
<dbReference type="InterPro" id="IPR006665">
    <property type="entry name" value="OmpA-like"/>
</dbReference>
<reference evidence="14 15" key="1">
    <citation type="submission" date="2019-11" db="EMBL/GenBank/DDBJ databases">
        <authorList>
            <person name="Holert J."/>
        </authorList>
    </citation>
    <scope>NUCLEOTIDE SEQUENCE [LARGE SCALE GENOMIC DNA]</scope>
    <source>
        <strain evidence="12">BC5_2</strain>
        <strain evidence="13">SB11_3</strain>
    </source>
</reference>
<dbReference type="OrthoDB" id="9809164at2"/>
<gene>
    <name evidence="8 12" type="primary">pal</name>
    <name evidence="12" type="ORF">DPBNPPHM_00088</name>
    <name evidence="13" type="ORF">OPDIPICF_00316</name>
</gene>
<evidence type="ECO:0000313" key="12">
    <source>
        <dbReference type="EMBL" id="CAA0078922.1"/>
    </source>
</evidence>
<dbReference type="Gene3D" id="3.30.1330.60">
    <property type="entry name" value="OmpA-like domain"/>
    <property type="match status" value="1"/>
</dbReference>
<feature type="signal peptide" evidence="10">
    <location>
        <begin position="1"/>
        <end position="21"/>
    </location>
</feature>
<comment type="similarity">
    <text evidence="8">Belongs to the Pal lipoprotein family.</text>
</comment>
<keyword evidence="15" id="KW-1185">Reference proteome</keyword>
<dbReference type="InterPro" id="IPR014169">
    <property type="entry name" value="Pal_lipo_C"/>
</dbReference>
<evidence type="ECO:0000256" key="1">
    <source>
        <dbReference type="ARBA" id="ARBA00022618"/>
    </source>
</evidence>
<dbReference type="PANTHER" id="PTHR30329:SF21">
    <property type="entry name" value="LIPOPROTEIN YIAD-RELATED"/>
    <property type="match status" value="1"/>
</dbReference>
<feature type="compositionally biased region" description="Polar residues" evidence="9">
    <location>
        <begin position="32"/>
        <end position="53"/>
    </location>
</feature>
<dbReference type="PROSITE" id="PS51123">
    <property type="entry name" value="OMPA_2"/>
    <property type="match status" value="1"/>
</dbReference>
<evidence type="ECO:0000313" key="14">
    <source>
        <dbReference type="Proteomes" id="UP000434580"/>
    </source>
</evidence>
<dbReference type="EMBL" id="CACSII010000001">
    <property type="protein sequence ID" value="CAA0078922.1"/>
    <property type="molecule type" value="Genomic_DNA"/>
</dbReference>
<evidence type="ECO:0000256" key="7">
    <source>
        <dbReference type="ARBA" id="ARBA00023306"/>
    </source>
</evidence>
<evidence type="ECO:0000256" key="6">
    <source>
        <dbReference type="ARBA" id="ARBA00023288"/>
    </source>
</evidence>
<keyword evidence="3 8" id="KW-0472">Membrane</keyword>
<keyword evidence="6 8" id="KW-0449">Lipoprotein</keyword>
<evidence type="ECO:0000256" key="4">
    <source>
        <dbReference type="ARBA" id="ARBA00023139"/>
    </source>
</evidence>
<protein>
    <recommendedName>
        <fullName evidence="8">Peptidoglycan-associated lipoprotein</fullName>
        <shortName evidence="8">PAL</shortName>
    </recommendedName>
</protein>
<accession>A0A5S9MSM8</accession>
<dbReference type="Proteomes" id="UP000434580">
    <property type="component" value="Unassembled WGS sequence"/>
</dbReference>
<name>A0A5S9MSM8_9GAMM</name>
<evidence type="ECO:0000256" key="9">
    <source>
        <dbReference type="SAM" id="MobiDB-lite"/>
    </source>
</evidence>
<sequence>MESKNKLKLLGLVAASLLVVACGSNEPKDQEQAGNTPASSTESSNAGASTTALGGETNITESTVEEAPIAAPSVFYFGFDKSALSQDTREGLDQLAIELKGTQGKVRIEGNTDERGTREYNLALGERRAQSVANYLAVQGVDPARFDIISYGEEKPAVYGSNEAAWAKNRRVEVVR</sequence>
<dbReference type="NCBIfam" id="TIGR02802">
    <property type="entry name" value="Pal_lipo"/>
    <property type="match status" value="1"/>
</dbReference>
<comment type="subunit">
    <text evidence="8">The Tol-Pal system is composed of five core proteins: the inner membrane proteins TolA, TolQ and TolR, the periplasmic protein TolB and the outer membrane protein Pal. They form a network linking the inner and outer membranes and the peptidoglycan layer.</text>
</comment>
<dbReference type="GO" id="GO:0051301">
    <property type="term" value="P:cell division"/>
    <property type="evidence" value="ECO:0007669"/>
    <property type="project" value="UniProtKB-UniRule"/>
</dbReference>
<keyword evidence="2 8" id="KW-0732">Signal</keyword>
<dbReference type="Pfam" id="PF00691">
    <property type="entry name" value="OmpA"/>
    <property type="match status" value="1"/>
</dbReference>
<evidence type="ECO:0000259" key="11">
    <source>
        <dbReference type="PROSITE" id="PS51123"/>
    </source>
</evidence>
<evidence type="ECO:0000313" key="15">
    <source>
        <dbReference type="Proteomes" id="UP000441399"/>
    </source>
</evidence>
<dbReference type="InterPro" id="IPR036737">
    <property type="entry name" value="OmpA-like_sf"/>
</dbReference>
<evidence type="ECO:0000256" key="2">
    <source>
        <dbReference type="ARBA" id="ARBA00022729"/>
    </source>
</evidence>
<comment type="subcellular location">
    <subcellularLocation>
        <location evidence="8">Cell outer membrane</location>
        <topology evidence="8">Lipid-anchor</topology>
    </subcellularLocation>
</comment>
<evidence type="ECO:0000256" key="10">
    <source>
        <dbReference type="SAM" id="SignalP"/>
    </source>
</evidence>
<evidence type="ECO:0000256" key="8">
    <source>
        <dbReference type="HAMAP-Rule" id="MF_02204"/>
    </source>
</evidence>
<dbReference type="HAMAP" id="MF_02204">
    <property type="entry name" value="Pal"/>
    <property type="match status" value="1"/>
</dbReference>
<dbReference type="PRINTS" id="PR01021">
    <property type="entry name" value="OMPADOMAIN"/>
</dbReference>
<dbReference type="EMBL" id="CACSIO010000001">
    <property type="protein sequence ID" value="CAA0081534.1"/>
    <property type="molecule type" value="Genomic_DNA"/>
</dbReference>
<organism evidence="12 14">
    <name type="scientific">BD1-7 clade bacterium</name>
    <dbReference type="NCBI Taxonomy" id="2029982"/>
    <lineage>
        <taxon>Bacteria</taxon>
        <taxon>Pseudomonadati</taxon>
        <taxon>Pseudomonadota</taxon>
        <taxon>Gammaproteobacteria</taxon>
        <taxon>Cellvibrionales</taxon>
        <taxon>Spongiibacteraceae</taxon>
        <taxon>BD1-7 clade</taxon>
    </lineage>
</organism>
<dbReference type="Proteomes" id="UP000441399">
    <property type="component" value="Unassembled WGS sequence"/>
</dbReference>
<dbReference type="PANTHER" id="PTHR30329">
    <property type="entry name" value="STATOR ELEMENT OF FLAGELLAR MOTOR COMPLEX"/>
    <property type="match status" value="1"/>
</dbReference>
<dbReference type="InterPro" id="IPR039001">
    <property type="entry name" value="Pal"/>
</dbReference>
<dbReference type="CDD" id="cd07185">
    <property type="entry name" value="OmpA_C-like"/>
    <property type="match status" value="1"/>
</dbReference>
<keyword evidence="5 8" id="KW-0998">Cell outer membrane</keyword>
<keyword evidence="4 8" id="KW-0564">Palmitate</keyword>
<evidence type="ECO:0000313" key="13">
    <source>
        <dbReference type="EMBL" id="CAA0081534.1"/>
    </source>
</evidence>
<feature type="chain" id="PRO_5033498701" description="Peptidoglycan-associated lipoprotein" evidence="10">
    <location>
        <begin position="22"/>
        <end position="176"/>
    </location>
</feature>
<evidence type="ECO:0000256" key="5">
    <source>
        <dbReference type="ARBA" id="ARBA00023237"/>
    </source>
</evidence>
<feature type="domain" description="OmpA-like" evidence="11">
    <location>
        <begin position="64"/>
        <end position="176"/>
    </location>
</feature>
<dbReference type="InterPro" id="IPR006664">
    <property type="entry name" value="OMP_bac"/>
</dbReference>
<feature type="region of interest" description="Disordered" evidence="9">
    <location>
        <begin position="26"/>
        <end position="53"/>
    </location>
</feature>
<dbReference type="InterPro" id="IPR050330">
    <property type="entry name" value="Bact_OuterMem_StrucFunc"/>
</dbReference>
<dbReference type="PROSITE" id="PS51257">
    <property type="entry name" value="PROKAR_LIPOPROTEIN"/>
    <property type="match status" value="1"/>
</dbReference>